<proteinExistence type="predicted"/>
<reference evidence="2" key="1">
    <citation type="journal article" date="2020" name="Stud. Mycol.">
        <title>101 Dothideomycetes genomes: a test case for predicting lifestyles and emergence of pathogens.</title>
        <authorList>
            <person name="Haridas S."/>
            <person name="Albert R."/>
            <person name="Binder M."/>
            <person name="Bloem J."/>
            <person name="Labutti K."/>
            <person name="Salamov A."/>
            <person name="Andreopoulos B."/>
            <person name="Baker S."/>
            <person name="Barry K."/>
            <person name="Bills G."/>
            <person name="Bluhm B."/>
            <person name="Cannon C."/>
            <person name="Castanera R."/>
            <person name="Culley D."/>
            <person name="Daum C."/>
            <person name="Ezra D."/>
            <person name="Gonzalez J."/>
            <person name="Henrissat B."/>
            <person name="Kuo A."/>
            <person name="Liang C."/>
            <person name="Lipzen A."/>
            <person name="Lutzoni F."/>
            <person name="Magnuson J."/>
            <person name="Mondo S."/>
            <person name="Nolan M."/>
            <person name="Ohm R."/>
            <person name="Pangilinan J."/>
            <person name="Park H.-J."/>
            <person name="Ramirez L."/>
            <person name="Alfaro M."/>
            <person name="Sun H."/>
            <person name="Tritt A."/>
            <person name="Yoshinaga Y."/>
            <person name="Zwiers L.-H."/>
            <person name="Turgeon B."/>
            <person name="Goodwin S."/>
            <person name="Spatafora J."/>
            <person name="Crous P."/>
            <person name="Grigoriev I."/>
        </authorList>
    </citation>
    <scope>NUCLEOTIDE SEQUENCE</scope>
    <source>
        <strain evidence="2">CBS 175.79</strain>
    </source>
</reference>
<name>A0A6A5Y4D2_9PLEO</name>
<gene>
    <name evidence="2" type="ORF">BU24DRAFT_419487</name>
</gene>
<accession>A0A6A5Y4D2</accession>
<organism evidence="2 3">
    <name type="scientific">Aaosphaeria arxii CBS 175.79</name>
    <dbReference type="NCBI Taxonomy" id="1450172"/>
    <lineage>
        <taxon>Eukaryota</taxon>
        <taxon>Fungi</taxon>
        <taxon>Dikarya</taxon>
        <taxon>Ascomycota</taxon>
        <taxon>Pezizomycotina</taxon>
        <taxon>Dothideomycetes</taxon>
        <taxon>Pleosporomycetidae</taxon>
        <taxon>Pleosporales</taxon>
        <taxon>Pleosporales incertae sedis</taxon>
        <taxon>Aaosphaeria</taxon>
    </lineage>
</organism>
<evidence type="ECO:0000313" key="2">
    <source>
        <dbReference type="EMBL" id="KAF2019887.1"/>
    </source>
</evidence>
<dbReference type="RefSeq" id="XP_033388226.1">
    <property type="nucleotide sequence ID" value="XM_033527231.1"/>
</dbReference>
<dbReference type="GeneID" id="54284628"/>
<evidence type="ECO:0000256" key="1">
    <source>
        <dbReference type="SAM" id="MobiDB-lite"/>
    </source>
</evidence>
<sequence length="94" mass="10668">MTSHYSPTCRTDTEESSPAYPPFLLVLFLPPRLPSQLNHPIQPPIPSPAPVSIQSCEQPSRPTCIRQGKTKKPTPYNKPRIKKNKQSQDPREKH</sequence>
<dbReference type="AlphaFoldDB" id="A0A6A5Y4D2"/>
<evidence type="ECO:0000313" key="3">
    <source>
        <dbReference type="Proteomes" id="UP000799778"/>
    </source>
</evidence>
<feature type="region of interest" description="Disordered" evidence="1">
    <location>
        <begin position="33"/>
        <end position="94"/>
    </location>
</feature>
<dbReference type="EMBL" id="ML978067">
    <property type="protein sequence ID" value="KAF2019887.1"/>
    <property type="molecule type" value="Genomic_DNA"/>
</dbReference>
<protein>
    <submittedName>
        <fullName evidence="2">Uncharacterized protein</fullName>
    </submittedName>
</protein>
<dbReference type="Proteomes" id="UP000799778">
    <property type="component" value="Unassembled WGS sequence"/>
</dbReference>
<keyword evidence="3" id="KW-1185">Reference proteome</keyword>